<dbReference type="RefSeq" id="XP_014667562.1">
    <property type="nucleotide sequence ID" value="XM_014812076.1"/>
</dbReference>
<keyword evidence="1" id="KW-0677">Repeat</keyword>
<evidence type="ECO:0000256" key="2">
    <source>
        <dbReference type="SAM" id="SignalP"/>
    </source>
</evidence>
<feature type="signal peptide" evidence="2">
    <location>
        <begin position="1"/>
        <end position="20"/>
    </location>
</feature>
<evidence type="ECO:0000256" key="1">
    <source>
        <dbReference type="ARBA" id="ARBA00022737"/>
    </source>
</evidence>
<feature type="domain" description="DM13" evidence="3">
    <location>
        <begin position="32"/>
        <end position="141"/>
    </location>
</feature>
<evidence type="ECO:0000259" key="3">
    <source>
        <dbReference type="PROSITE" id="PS51549"/>
    </source>
</evidence>
<dbReference type="PROSITE" id="PS51549">
    <property type="entry name" value="DM13"/>
    <property type="match status" value="2"/>
</dbReference>
<dbReference type="Pfam" id="PF10517">
    <property type="entry name" value="DM13"/>
    <property type="match status" value="2"/>
</dbReference>
<dbReference type="SMART" id="SM00686">
    <property type="entry name" value="DM13"/>
    <property type="match status" value="2"/>
</dbReference>
<sequence length="263" mass="29177">MARLILPVTSLLLLLLGTVSECNQKLYGSKIGEFTSVMKDHGVSGEIFAADRRAIWVRGFSYEPTPACINVHFWVGLKGRSGPLPDTTGEPISDQVGNDDSLARYANAAFSLSLPYELEDVAWLSIWCLDFNVDIGGVLFTDVSTPTPVLLRRQTLHGQHGIRSGHISILNHQTIHIDDLFFYGTAPRTQFLIGRGSPISSHNATKISDHRSKLDYTSLPEFYGKNMTLLLPPTTSVFDAEWLSMYDIRFNMDFASVTLPVAK</sequence>
<protein>
    <submittedName>
        <fullName evidence="5">Protein Skeletor, isoforms B/C-like</fullName>
    </submittedName>
</protein>
<reference evidence="5" key="1">
    <citation type="submission" date="2025-08" db="UniProtKB">
        <authorList>
            <consortium name="RefSeq"/>
        </authorList>
    </citation>
    <scope>IDENTIFICATION</scope>
</reference>
<gene>
    <name evidence="5" type="primary">LOC106809113</name>
</gene>
<dbReference type="InterPro" id="IPR052126">
    <property type="entry name" value="Spindle_Org/Thrombomodulin"/>
</dbReference>
<dbReference type="PANTHER" id="PTHR24036:SF5">
    <property type="entry name" value="THROMBOMODULIN"/>
    <property type="match status" value="1"/>
</dbReference>
<dbReference type="PANTHER" id="PTHR24036">
    <property type="entry name" value="SKELETOR-RELATED"/>
    <property type="match status" value="1"/>
</dbReference>
<dbReference type="Proteomes" id="UP000695022">
    <property type="component" value="Unplaced"/>
</dbReference>
<proteinExistence type="predicted"/>
<keyword evidence="4" id="KW-1185">Reference proteome</keyword>
<evidence type="ECO:0000313" key="4">
    <source>
        <dbReference type="Proteomes" id="UP000695022"/>
    </source>
</evidence>
<organism evidence="4 5">
    <name type="scientific">Priapulus caudatus</name>
    <name type="common">Priapulid worm</name>
    <dbReference type="NCBI Taxonomy" id="37621"/>
    <lineage>
        <taxon>Eukaryota</taxon>
        <taxon>Metazoa</taxon>
        <taxon>Ecdysozoa</taxon>
        <taxon>Scalidophora</taxon>
        <taxon>Priapulida</taxon>
        <taxon>Priapulimorpha</taxon>
        <taxon>Priapulimorphida</taxon>
        <taxon>Priapulidae</taxon>
        <taxon>Priapulus</taxon>
    </lineage>
</organism>
<keyword evidence="2" id="KW-0732">Signal</keyword>
<accession>A0ABM1E5U1</accession>
<feature type="chain" id="PRO_5046768029" evidence="2">
    <location>
        <begin position="21"/>
        <end position="263"/>
    </location>
</feature>
<dbReference type="GeneID" id="106809113"/>
<feature type="domain" description="DM13" evidence="3">
    <location>
        <begin position="149"/>
        <end position="260"/>
    </location>
</feature>
<name>A0ABM1E5U1_PRICU</name>
<dbReference type="InterPro" id="IPR019545">
    <property type="entry name" value="DM13_domain"/>
</dbReference>
<evidence type="ECO:0000313" key="5">
    <source>
        <dbReference type="RefSeq" id="XP_014667562.1"/>
    </source>
</evidence>